<name>A0ABS5BXC6_9BACT</name>
<evidence type="ECO:0000313" key="1">
    <source>
        <dbReference type="EMBL" id="MBP3958361.1"/>
    </source>
</evidence>
<comment type="caution">
    <text evidence="1">The sequence shown here is derived from an EMBL/GenBank/DDBJ whole genome shotgun (WGS) entry which is preliminary data.</text>
</comment>
<evidence type="ECO:0000313" key="2">
    <source>
        <dbReference type="Proteomes" id="UP000676565"/>
    </source>
</evidence>
<organism evidence="1 2">
    <name type="scientific">Gemmata palustris</name>
    <dbReference type="NCBI Taxonomy" id="2822762"/>
    <lineage>
        <taxon>Bacteria</taxon>
        <taxon>Pseudomonadati</taxon>
        <taxon>Planctomycetota</taxon>
        <taxon>Planctomycetia</taxon>
        <taxon>Gemmatales</taxon>
        <taxon>Gemmataceae</taxon>
        <taxon>Gemmata</taxon>
    </lineage>
</organism>
<sequence length="58" mass="6682">MRVEEEKGYVLLEEYLSGRITLEEFERGTACMPLGAAMSTRFMAVMRLLERIEKGKNP</sequence>
<dbReference type="RefSeq" id="WP_210658271.1">
    <property type="nucleotide sequence ID" value="NZ_JAGKQQ010000001.1"/>
</dbReference>
<dbReference type="Proteomes" id="UP000676565">
    <property type="component" value="Unassembled WGS sequence"/>
</dbReference>
<proteinExistence type="predicted"/>
<accession>A0ABS5BXC6</accession>
<gene>
    <name evidence="1" type="ORF">J8F10_24190</name>
</gene>
<protein>
    <submittedName>
        <fullName evidence="1">Uncharacterized protein</fullName>
    </submittedName>
</protein>
<keyword evidence="2" id="KW-1185">Reference proteome</keyword>
<reference evidence="1 2" key="1">
    <citation type="submission" date="2021-04" db="EMBL/GenBank/DDBJ databases">
        <authorList>
            <person name="Ivanova A."/>
        </authorList>
    </citation>
    <scope>NUCLEOTIDE SEQUENCE [LARGE SCALE GENOMIC DNA]</scope>
    <source>
        <strain evidence="1 2">G18</strain>
    </source>
</reference>
<dbReference type="EMBL" id="JAGKQQ010000001">
    <property type="protein sequence ID" value="MBP3958361.1"/>
    <property type="molecule type" value="Genomic_DNA"/>
</dbReference>